<keyword evidence="5 10" id="KW-0547">Nucleotide-binding</keyword>
<dbReference type="CDD" id="cd04334">
    <property type="entry name" value="ProRS-INS"/>
    <property type="match status" value="1"/>
</dbReference>
<comment type="subunit">
    <text evidence="2 10">Homodimer.</text>
</comment>
<name>A0A2G5NTI7_9STAP</name>
<dbReference type="EC" id="6.1.1.15" evidence="10"/>
<dbReference type="InterPro" id="IPR002316">
    <property type="entry name" value="Pro-tRNA-ligase_IIa"/>
</dbReference>
<dbReference type="Pfam" id="PF04073">
    <property type="entry name" value="tRNA_edit"/>
    <property type="match status" value="1"/>
</dbReference>
<dbReference type="PANTHER" id="PTHR42753:SF2">
    <property type="entry name" value="PROLINE--TRNA LIGASE"/>
    <property type="match status" value="1"/>
</dbReference>
<evidence type="ECO:0000256" key="6">
    <source>
        <dbReference type="ARBA" id="ARBA00022840"/>
    </source>
</evidence>
<proteinExistence type="inferred from homology"/>
<gene>
    <name evidence="10" type="primary">proS</name>
    <name evidence="12" type="ORF">BFS35_003730</name>
</gene>
<dbReference type="GO" id="GO:0016740">
    <property type="term" value="F:transferase activity"/>
    <property type="evidence" value="ECO:0007669"/>
    <property type="project" value="UniProtKB-ARBA"/>
</dbReference>
<dbReference type="Gene3D" id="3.30.930.10">
    <property type="entry name" value="Bira Bifunctional Protein, Domain 2"/>
    <property type="match status" value="2"/>
</dbReference>
<evidence type="ECO:0000259" key="11">
    <source>
        <dbReference type="PROSITE" id="PS50862"/>
    </source>
</evidence>
<dbReference type="CDD" id="cd00861">
    <property type="entry name" value="ProRS_anticodon_short"/>
    <property type="match status" value="1"/>
</dbReference>
<organism evidence="12 13">
    <name type="scientific">Macrococcoides goetzii</name>
    <dbReference type="NCBI Taxonomy" id="1891097"/>
    <lineage>
        <taxon>Bacteria</taxon>
        <taxon>Bacillati</taxon>
        <taxon>Bacillota</taxon>
        <taxon>Bacilli</taxon>
        <taxon>Bacillales</taxon>
        <taxon>Staphylococcaceae</taxon>
        <taxon>Macrococcoides</taxon>
    </lineage>
</organism>
<dbReference type="GO" id="GO:0005524">
    <property type="term" value="F:ATP binding"/>
    <property type="evidence" value="ECO:0007669"/>
    <property type="project" value="UniProtKB-UniRule"/>
</dbReference>
<dbReference type="PROSITE" id="PS50862">
    <property type="entry name" value="AA_TRNA_LIGASE_II"/>
    <property type="match status" value="1"/>
</dbReference>
<dbReference type="GO" id="GO:0002161">
    <property type="term" value="F:aminoacyl-tRNA deacylase activity"/>
    <property type="evidence" value="ECO:0007669"/>
    <property type="project" value="InterPro"/>
</dbReference>
<dbReference type="GO" id="GO:0004827">
    <property type="term" value="F:proline-tRNA ligase activity"/>
    <property type="evidence" value="ECO:0007669"/>
    <property type="project" value="UniProtKB-UniRule"/>
</dbReference>
<dbReference type="HAMAP" id="MF_01569">
    <property type="entry name" value="Pro_tRNA_synth_type1"/>
    <property type="match status" value="1"/>
</dbReference>
<comment type="function">
    <text evidence="10">Catalyzes the attachment of proline to tRNA(Pro) in a two-step reaction: proline is first activated by ATP to form Pro-AMP and then transferred to the acceptor end of tRNA(Pro). As ProRS can inadvertently accommodate and process non-cognate amino acids such as alanine and cysteine, to avoid such errors it has two additional distinct editing activities against alanine. One activity is designated as 'pretransfer' editing and involves the tRNA(Pro)-independent hydrolysis of activated Ala-AMP. The other activity is designated 'posttransfer' editing and involves deacylation of mischarged Ala-tRNA(Pro). The misacylated Cys-tRNA(Pro) is not edited by ProRS.</text>
</comment>
<evidence type="ECO:0000256" key="3">
    <source>
        <dbReference type="ARBA" id="ARBA00022490"/>
    </source>
</evidence>
<dbReference type="InterPro" id="IPR050062">
    <property type="entry name" value="Pro-tRNA_synthetase"/>
</dbReference>
<evidence type="ECO:0000256" key="1">
    <source>
        <dbReference type="ARBA" id="ARBA00004496"/>
    </source>
</evidence>
<comment type="subcellular location">
    <subcellularLocation>
        <location evidence="1 10">Cytoplasm</location>
    </subcellularLocation>
</comment>
<comment type="catalytic activity">
    <reaction evidence="9 10">
        <text>tRNA(Pro) + L-proline + ATP = L-prolyl-tRNA(Pro) + AMP + diphosphate</text>
        <dbReference type="Rhea" id="RHEA:14305"/>
        <dbReference type="Rhea" id="RHEA-COMP:9700"/>
        <dbReference type="Rhea" id="RHEA-COMP:9702"/>
        <dbReference type="ChEBI" id="CHEBI:30616"/>
        <dbReference type="ChEBI" id="CHEBI:33019"/>
        <dbReference type="ChEBI" id="CHEBI:60039"/>
        <dbReference type="ChEBI" id="CHEBI:78442"/>
        <dbReference type="ChEBI" id="CHEBI:78532"/>
        <dbReference type="ChEBI" id="CHEBI:456215"/>
        <dbReference type="EC" id="6.1.1.15"/>
    </reaction>
</comment>
<dbReference type="GO" id="GO:0140096">
    <property type="term" value="F:catalytic activity, acting on a protein"/>
    <property type="evidence" value="ECO:0007669"/>
    <property type="project" value="UniProtKB-ARBA"/>
</dbReference>
<comment type="domain">
    <text evidence="10">Consists of three domains: the N-terminal catalytic domain, the editing domain and the C-terminal anticodon-binding domain.</text>
</comment>
<dbReference type="Proteomes" id="UP000229523">
    <property type="component" value="Unassembled WGS sequence"/>
</dbReference>
<dbReference type="InterPro" id="IPR007214">
    <property type="entry name" value="YbaK/aa-tRNA-synth-assoc-dom"/>
</dbReference>
<dbReference type="SUPFAM" id="SSF52954">
    <property type="entry name" value="Class II aaRS ABD-related"/>
    <property type="match status" value="1"/>
</dbReference>
<evidence type="ECO:0000313" key="13">
    <source>
        <dbReference type="Proteomes" id="UP000229523"/>
    </source>
</evidence>
<evidence type="ECO:0000256" key="2">
    <source>
        <dbReference type="ARBA" id="ARBA00011738"/>
    </source>
</evidence>
<reference evidence="12 13" key="1">
    <citation type="journal article" date="2018" name="Front. Microbiol.">
        <title>Description and Comparative Genomics of Macrococcus caseolyticus subsp. hominis subsp. nov., Macrococcus goetzii sp. nov., Macrococcus epidermidis sp. nov., and Macrococcus bohemicus sp. nov., Novel Macrococci From Human Clinical Material With Virulence Potential and Suspected Uptake of Foreign DNA by Natural Transformation.</title>
        <authorList>
            <person name="Maslanova I."/>
            <person name="Wertheimer Z."/>
            <person name="Sedlacek I."/>
            <person name="Svec P."/>
            <person name="Indrakova A."/>
            <person name="Kovarovic V."/>
            <person name="Schumann P."/>
            <person name="Sproer C."/>
            <person name="Kralova S."/>
            <person name="Sedo O."/>
            <person name="Kristofova L."/>
            <person name="Vrbovska V."/>
            <person name="Fuzik T."/>
            <person name="Petras P."/>
            <person name="Zdrahal Z."/>
            <person name="Ruzickova V."/>
            <person name="Doskar J."/>
            <person name="Pantucek R."/>
        </authorList>
    </citation>
    <scope>NUCLEOTIDE SEQUENCE [LARGE SCALE GENOMIC DNA]</scope>
    <source>
        <strain evidence="12 13">CCM 4927</strain>
    </source>
</reference>
<dbReference type="PANTHER" id="PTHR42753">
    <property type="entry name" value="MITOCHONDRIAL RIBOSOME PROTEIN L39/PROLYL-TRNA LIGASE FAMILY MEMBER"/>
    <property type="match status" value="1"/>
</dbReference>
<dbReference type="SUPFAM" id="SSF55681">
    <property type="entry name" value="Class II aaRS and biotin synthetases"/>
    <property type="match status" value="1"/>
</dbReference>
<evidence type="ECO:0000256" key="8">
    <source>
        <dbReference type="ARBA" id="ARBA00023146"/>
    </source>
</evidence>
<keyword evidence="6 10" id="KW-0067">ATP-binding</keyword>
<keyword evidence="8 10" id="KW-0030">Aminoacyl-tRNA synthetase</keyword>
<dbReference type="RefSeq" id="WP_099577720.1">
    <property type="nucleotide sequence ID" value="NZ_MJBI02000001.1"/>
</dbReference>
<evidence type="ECO:0000256" key="9">
    <source>
        <dbReference type="ARBA" id="ARBA00047671"/>
    </source>
</evidence>
<dbReference type="InterPro" id="IPR023717">
    <property type="entry name" value="Pro-tRNA-Synthase_IIa_type1"/>
</dbReference>
<dbReference type="PIRSF" id="PIRSF001535">
    <property type="entry name" value="ProRS_1"/>
    <property type="match status" value="1"/>
</dbReference>
<dbReference type="InterPro" id="IPR004154">
    <property type="entry name" value="Anticodon-bd"/>
</dbReference>
<keyword evidence="3 10" id="KW-0963">Cytoplasm</keyword>
<dbReference type="Pfam" id="PF03129">
    <property type="entry name" value="HGTP_anticodon"/>
    <property type="match status" value="1"/>
</dbReference>
<evidence type="ECO:0000313" key="12">
    <source>
        <dbReference type="EMBL" id="RAI82806.1"/>
    </source>
</evidence>
<dbReference type="SUPFAM" id="SSF55826">
    <property type="entry name" value="YbaK/ProRS associated domain"/>
    <property type="match status" value="1"/>
</dbReference>
<keyword evidence="4 10" id="KW-0436">Ligase</keyword>
<protein>
    <recommendedName>
        <fullName evidence="10">Proline--tRNA ligase</fullName>
        <ecNumber evidence="10">6.1.1.15</ecNumber>
    </recommendedName>
    <alternativeName>
        <fullName evidence="10">Prolyl-tRNA synthetase</fullName>
        <shortName evidence="10">ProRS</shortName>
    </alternativeName>
</protein>
<dbReference type="InterPro" id="IPR002314">
    <property type="entry name" value="aa-tRNA-synt_IIb"/>
</dbReference>
<dbReference type="NCBIfam" id="NF006625">
    <property type="entry name" value="PRK09194.1"/>
    <property type="match status" value="1"/>
</dbReference>
<dbReference type="EMBL" id="MJBI02000001">
    <property type="protein sequence ID" value="RAI82806.1"/>
    <property type="molecule type" value="Genomic_DNA"/>
</dbReference>
<dbReference type="FunFam" id="3.40.50.800:FF:000011">
    <property type="entry name" value="Proline--tRNA ligase"/>
    <property type="match status" value="1"/>
</dbReference>
<dbReference type="NCBIfam" id="TIGR00409">
    <property type="entry name" value="proS_fam_II"/>
    <property type="match status" value="1"/>
</dbReference>
<dbReference type="InterPro" id="IPR036621">
    <property type="entry name" value="Anticodon-bd_dom_sf"/>
</dbReference>
<dbReference type="InterPro" id="IPR044140">
    <property type="entry name" value="ProRS_anticodon_short"/>
</dbReference>
<dbReference type="CDD" id="cd00779">
    <property type="entry name" value="ProRS_core_prok"/>
    <property type="match status" value="1"/>
</dbReference>
<dbReference type="InterPro" id="IPR036754">
    <property type="entry name" value="YbaK/aa-tRNA-synt-asso_dom_sf"/>
</dbReference>
<evidence type="ECO:0000256" key="7">
    <source>
        <dbReference type="ARBA" id="ARBA00022917"/>
    </source>
</evidence>
<sequence>MKQSKMFIPTLREVPNDADSKSHQLLLKAGMIKQVASGVYSYLPIAKRVLNKIEAIVREEMEAIDGVEILMPALQPSELWSESGRWQSYGAELMRMTDRHGREFALGPTHEEIITSLVRDELKSYKKLPVTLFQIQNKFRDEKRPRFGLLRGREFIMKDAYSFHATEESLDETYQDMYDAYSRIFSRVNLNFRPVIADSGAIGGSHTHEFMALAEIGEDTICYTDESDYAANIEKAEVKYVPNVAHTEEKALEKVHTPGVKTAQQLADLLGKRLDEIVKSMIVKVDDQFIMFLIRGHHELNDVKVKSYFGTETVEMATDEEIQAILGATPGSLGPVGVEKIEIYADNSVQDLNNLSVGANETDYHYVNANLGRDFNVKAFDDFRFILEGEMAADGSGPIKFAEGIEVGQVFKLGTKYSESMNATFLNDQGRAEPMIMGCYGIGVSRTLSAVIEQHHDDKGIIWPTSITPFEIHIITANAKQDTQRELADQLYDAYKRDFEVLYDDRNERAGVKFNDADLIGVPVRIVVGKQAADEIVEVKNRRTGESFEVPVSELEEKIKAIYASFEH</sequence>
<dbReference type="InterPro" id="IPR033730">
    <property type="entry name" value="ProRS_core_prok"/>
</dbReference>
<comment type="caution">
    <text evidence="12">The sequence shown here is derived from an EMBL/GenBank/DDBJ whole genome shotgun (WGS) entry which is preliminary data.</text>
</comment>
<dbReference type="Pfam" id="PF00587">
    <property type="entry name" value="tRNA-synt_2b"/>
    <property type="match status" value="1"/>
</dbReference>
<dbReference type="GO" id="GO:0005829">
    <property type="term" value="C:cytosol"/>
    <property type="evidence" value="ECO:0007669"/>
    <property type="project" value="TreeGrafter"/>
</dbReference>
<evidence type="ECO:0000256" key="5">
    <source>
        <dbReference type="ARBA" id="ARBA00022741"/>
    </source>
</evidence>
<comment type="similarity">
    <text evidence="10">Belongs to the class-II aminoacyl-tRNA synthetase family. ProS type 1 subfamily.</text>
</comment>
<feature type="domain" description="Aminoacyl-transfer RNA synthetases class-II family profile" evidence="11">
    <location>
        <begin position="33"/>
        <end position="464"/>
    </location>
</feature>
<dbReference type="AlphaFoldDB" id="A0A2G5NTI7"/>
<dbReference type="FunFam" id="3.30.930.10:FF:000043">
    <property type="entry name" value="Proline--tRNA ligase"/>
    <property type="match status" value="1"/>
</dbReference>
<keyword evidence="7 10" id="KW-0648">Protein biosynthesis</keyword>
<dbReference type="InterPro" id="IPR045864">
    <property type="entry name" value="aa-tRNA-synth_II/BPL/LPL"/>
</dbReference>
<accession>A0A2G5NTI7</accession>
<dbReference type="GO" id="GO:0006433">
    <property type="term" value="P:prolyl-tRNA aminoacylation"/>
    <property type="evidence" value="ECO:0007669"/>
    <property type="project" value="UniProtKB-UniRule"/>
</dbReference>
<dbReference type="PRINTS" id="PR01046">
    <property type="entry name" value="TRNASYNTHPRO"/>
</dbReference>
<dbReference type="Gene3D" id="3.40.50.800">
    <property type="entry name" value="Anticodon-binding domain"/>
    <property type="match status" value="1"/>
</dbReference>
<evidence type="ECO:0000256" key="4">
    <source>
        <dbReference type="ARBA" id="ARBA00022598"/>
    </source>
</evidence>
<dbReference type="InterPro" id="IPR006195">
    <property type="entry name" value="aa-tRNA-synth_II"/>
</dbReference>
<dbReference type="InterPro" id="IPR004500">
    <property type="entry name" value="Pro-tRNA-synth_IIa_bac-type"/>
</dbReference>
<evidence type="ECO:0000256" key="10">
    <source>
        <dbReference type="HAMAP-Rule" id="MF_01569"/>
    </source>
</evidence>
<keyword evidence="13" id="KW-1185">Reference proteome</keyword>